<organism evidence="1 2">
    <name type="scientific">candidate division TM6 bacterium JCVI TM6SC1</name>
    <dbReference type="NCBI Taxonomy" id="1306947"/>
    <lineage>
        <taxon>Bacteria</taxon>
        <taxon>Candidatus Babelota</taxon>
        <taxon>Vermiphilus</taxon>
    </lineage>
</organism>
<evidence type="ECO:0000313" key="2">
    <source>
        <dbReference type="Proteomes" id="UP000032214"/>
    </source>
</evidence>
<gene>
    <name evidence="1" type="ORF">J120_03760</name>
</gene>
<protein>
    <submittedName>
        <fullName evidence="1">Uncharacterized protein</fullName>
    </submittedName>
</protein>
<dbReference type="AlphaFoldDB" id="A0A0D2GNR1"/>
<proteinExistence type="predicted"/>
<reference evidence="1 2" key="1">
    <citation type="journal article" date="2013" name="Proc. Natl. Acad. Sci. U.S.A.">
        <title>Candidate phylum TM6 genome recovered from a hospital sink biofilm provides genomic insights into this uncultivated phylum.</title>
        <authorList>
            <person name="McLean J.S."/>
            <person name="Lombardo M.J."/>
            <person name="Badger J.H."/>
            <person name="Edlund A."/>
            <person name="Novotny M."/>
            <person name="Yee-Greenbaum J."/>
            <person name="Vyahhi N."/>
            <person name="Hall A.P."/>
            <person name="Yang Y."/>
            <person name="Dupont C.L."/>
            <person name="Ziegler M.G."/>
            <person name="Chitsaz H."/>
            <person name="Allen A.E."/>
            <person name="Yooseph S."/>
            <person name="Tesler G."/>
            <person name="Pevzner P.A."/>
            <person name="Friedman R.M."/>
            <person name="Nealson K.H."/>
            <person name="Venter J.C."/>
            <person name="Lasken R.S."/>
        </authorList>
    </citation>
    <scope>NUCLEOTIDE SEQUENCE [LARGE SCALE GENOMIC DNA]</scope>
    <source>
        <strain evidence="1 2">TM6SC1</strain>
    </source>
</reference>
<comment type="caution">
    <text evidence="1">The sequence shown here is derived from an EMBL/GenBank/DDBJ whole genome shotgun (WGS) entry which is preliminary data.</text>
</comment>
<evidence type="ECO:0000313" key="1">
    <source>
        <dbReference type="EMBL" id="KIX85039.1"/>
    </source>
</evidence>
<dbReference type="Proteomes" id="UP000032214">
    <property type="component" value="Unassembled WGS sequence"/>
</dbReference>
<name>A0A0D2GNR1_9BACT</name>
<keyword evidence="2" id="KW-1185">Reference proteome</keyword>
<sequence length="136" mass="15718">MHVNNYDTSLLDYHHIKLTTHCDLYKYLSNALVTPGIHDLRNSSIKITNLIPLVTQLKGFFEQVGYVGACPPYNFVDLTDLFYQSGKQSIYNYVKHAWWDLLIISTDSCHEIYAELIERYQLDLLSNSTSIILISK</sequence>
<dbReference type="EMBL" id="ARQD01000003">
    <property type="protein sequence ID" value="KIX85039.1"/>
    <property type="molecule type" value="Genomic_DNA"/>
</dbReference>
<accession>A0A0D2GNR1</accession>